<protein>
    <submittedName>
        <fullName evidence="1">Uncharacterized protein</fullName>
    </submittedName>
</protein>
<sequence length="250" mass="26826">LFQSQSPLDAGDPQTGRRVMTLELLNIELQLIEPWAAAGTFQAAAEGSRPGIAGAILRTDRARLLLPTWVSPGSQCVPDQAGAADVSLLLPGVPESTTAYEMTPSRLVPLRHKRVTGGMRVTFDEFALGSFVLLSQDPLIINRLSQRTTRIAPRAAQLERQLAEAKLQAVARVARRLPPRSTAARSAEFLAAARKDLQLCDGYLAAGNYSAASTHARRAARSLRVFQRACWDEAVAALGSPVATPGTTSF</sequence>
<gene>
    <name evidence="1" type="ORF">S01H1_65866</name>
</gene>
<reference evidence="1" key="1">
    <citation type="journal article" date="2014" name="Front. Microbiol.">
        <title>High frequency of phylogenetically diverse reductive dehalogenase-homologous genes in deep subseafloor sedimentary metagenomes.</title>
        <authorList>
            <person name="Kawai M."/>
            <person name="Futagami T."/>
            <person name="Toyoda A."/>
            <person name="Takaki Y."/>
            <person name="Nishi S."/>
            <person name="Hori S."/>
            <person name="Arai W."/>
            <person name="Tsubouchi T."/>
            <person name="Morono Y."/>
            <person name="Uchiyama I."/>
            <person name="Ito T."/>
            <person name="Fujiyama A."/>
            <person name="Inagaki F."/>
            <person name="Takami H."/>
        </authorList>
    </citation>
    <scope>NUCLEOTIDE SEQUENCE</scope>
    <source>
        <strain evidence="1">Expedition CK06-06</strain>
    </source>
</reference>
<organism evidence="1">
    <name type="scientific">marine sediment metagenome</name>
    <dbReference type="NCBI Taxonomy" id="412755"/>
    <lineage>
        <taxon>unclassified sequences</taxon>
        <taxon>metagenomes</taxon>
        <taxon>ecological metagenomes</taxon>
    </lineage>
</organism>
<dbReference type="EMBL" id="BARS01043511">
    <property type="protein sequence ID" value="GAG40230.1"/>
    <property type="molecule type" value="Genomic_DNA"/>
</dbReference>
<accession>X0XAX1</accession>
<comment type="caution">
    <text evidence="1">The sequence shown here is derived from an EMBL/GenBank/DDBJ whole genome shotgun (WGS) entry which is preliminary data.</text>
</comment>
<evidence type="ECO:0000313" key="1">
    <source>
        <dbReference type="EMBL" id="GAG40230.1"/>
    </source>
</evidence>
<dbReference type="AlphaFoldDB" id="X0XAX1"/>
<name>X0XAX1_9ZZZZ</name>
<proteinExistence type="predicted"/>
<feature type="non-terminal residue" evidence="1">
    <location>
        <position position="1"/>
    </location>
</feature>
<feature type="non-terminal residue" evidence="1">
    <location>
        <position position="250"/>
    </location>
</feature>